<dbReference type="EMBL" id="MU267657">
    <property type="protein sequence ID" value="KAH7912184.1"/>
    <property type="molecule type" value="Genomic_DNA"/>
</dbReference>
<name>A0ACB8AH10_9AGAM</name>
<evidence type="ECO:0000313" key="1">
    <source>
        <dbReference type="EMBL" id="KAH7912184.1"/>
    </source>
</evidence>
<evidence type="ECO:0000313" key="2">
    <source>
        <dbReference type="Proteomes" id="UP000790377"/>
    </source>
</evidence>
<protein>
    <submittedName>
        <fullName evidence="1">Kinase-like domain-containing protein</fullName>
    </submittedName>
</protein>
<organism evidence="1 2">
    <name type="scientific">Hygrophoropsis aurantiaca</name>
    <dbReference type="NCBI Taxonomy" id="72124"/>
    <lineage>
        <taxon>Eukaryota</taxon>
        <taxon>Fungi</taxon>
        <taxon>Dikarya</taxon>
        <taxon>Basidiomycota</taxon>
        <taxon>Agaricomycotina</taxon>
        <taxon>Agaricomycetes</taxon>
        <taxon>Agaricomycetidae</taxon>
        <taxon>Boletales</taxon>
        <taxon>Coniophorineae</taxon>
        <taxon>Hygrophoropsidaceae</taxon>
        <taxon>Hygrophoropsis</taxon>
    </lineage>
</organism>
<accession>A0ACB8AH10</accession>
<keyword evidence="2" id="KW-1185">Reference proteome</keyword>
<comment type="caution">
    <text evidence="1">The sequence shown here is derived from an EMBL/GenBank/DDBJ whole genome shotgun (WGS) entry which is preliminary data.</text>
</comment>
<reference evidence="1" key="1">
    <citation type="journal article" date="2021" name="New Phytol.">
        <title>Evolutionary innovations through gain and loss of genes in the ectomycorrhizal Boletales.</title>
        <authorList>
            <person name="Wu G."/>
            <person name="Miyauchi S."/>
            <person name="Morin E."/>
            <person name="Kuo A."/>
            <person name="Drula E."/>
            <person name="Varga T."/>
            <person name="Kohler A."/>
            <person name="Feng B."/>
            <person name="Cao Y."/>
            <person name="Lipzen A."/>
            <person name="Daum C."/>
            <person name="Hundley H."/>
            <person name="Pangilinan J."/>
            <person name="Johnson J."/>
            <person name="Barry K."/>
            <person name="LaButti K."/>
            <person name="Ng V."/>
            <person name="Ahrendt S."/>
            <person name="Min B."/>
            <person name="Choi I.G."/>
            <person name="Park H."/>
            <person name="Plett J.M."/>
            <person name="Magnuson J."/>
            <person name="Spatafora J.W."/>
            <person name="Nagy L.G."/>
            <person name="Henrissat B."/>
            <person name="Grigoriev I.V."/>
            <person name="Yang Z.L."/>
            <person name="Xu J."/>
            <person name="Martin F.M."/>
        </authorList>
    </citation>
    <scope>NUCLEOTIDE SEQUENCE</scope>
    <source>
        <strain evidence="1">ATCC 28755</strain>
    </source>
</reference>
<gene>
    <name evidence="1" type="ORF">BJ138DRAFT_1148950</name>
</gene>
<proteinExistence type="predicted"/>
<dbReference type="Proteomes" id="UP000790377">
    <property type="component" value="Unassembled WGS sequence"/>
</dbReference>
<sequence>MQGGDQYKLADLTEKITRKETWASHTGGFADVWQGILNNGDSRQTNVAIKALRPQAENEKERKKKNKRLRRELKAWRGLDHPNIVPLLGVATGFGPYTAMVCPWMENGTLGSYIESHANLTRQAKYKLLYQAARGLEYLHTIQPSPVIHGDITASNVLIDDQHVARLGDFGLSTILLEQQSQSNITSALTGAIRYTAPELYSNGSNNDDTFRTPKPTKESDIYSFGSIMYQVLSGKIPYHHIRSEPQVLIALVGQAKPRHEQSIPDISWQFITECWKDPARLRPTATSVVEHVEYNQYA</sequence>